<feature type="compositionally biased region" description="Basic residues" evidence="1">
    <location>
        <begin position="1"/>
        <end position="14"/>
    </location>
</feature>
<reference evidence="2" key="1">
    <citation type="submission" date="2021-02" db="EMBL/GenBank/DDBJ databases">
        <authorList>
            <person name="Dougan E. K."/>
            <person name="Rhodes N."/>
            <person name="Thang M."/>
            <person name="Chan C."/>
        </authorList>
    </citation>
    <scope>NUCLEOTIDE SEQUENCE</scope>
</reference>
<evidence type="ECO:0000313" key="2">
    <source>
        <dbReference type="EMBL" id="CAE7226281.1"/>
    </source>
</evidence>
<feature type="non-terminal residue" evidence="2">
    <location>
        <position position="175"/>
    </location>
</feature>
<comment type="caution">
    <text evidence="2">The sequence shown here is derived from an EMBL/GenBank/DDBJ whole genome shotgun (WGS) entry which is preliminary data.</text>
</comment>
<feature type="non-terminal residue" evidence="2">
    <location>
        <position position="1"/>
    </location>
</feature>
<gene>
    <name evidence="2" type="ORF">SNAT2548_LOCUS8793</name>
</gene>
<evidence type="ECO:0000256" key="1">
    <source>
        <dbReference type="SAM" id="MobiDB-lite"/>
    </source>
</evidence>
<organism evidence="2 3">
    <name type="scientific">Symbiodinium natans</name>
    <dbReference type="NCBI Taxonomy" id="878477"/>
    <lineage>
        <taxon>Eukaryota</taxon>
        <taxon>Sar</taxon>
        <taxon>Alveolata</taxon>
        <taxon>Dinophyceae</taxon>
        <taxon>Suessiales</taxon>
        <taxon>Symbiodiniaceae</taxon>
        <taxon>Symbiodinium</taxon>
    </lineage>
</organism>
<proteinExistence type="predicted"/>
<keyword evidence="3" id="KW-1185">Reference proteome</keyword>
<sequence>WSQQSVHRHKHGAARTHVSANTSSTSGTASCADLIHQCRTDFDWDSCVGFEADCYNPAKAANLMIQIGEYEQTQALDGDGAPVVRTNLDCESWGTRCQSRDWTACLYYEDHCQQKAPAPVQLSLAFTSSSRSQPTPSARRVDDGQDCEGLIAQCHNNFDWFACTSYEAQCTRQAQ</sequence>
<accession>A0A812KG28</accession>
<evidence type="ECO:0000313" key="3">
    <source>
        <dbReference type="Proteomes" id="UP000604046"/>
    </source>
</evidence>
<dbReference type="AlphaFoldDB" id="A0A812KG28"/>
<dbReference type="Proteomes" id="UP000604046">
    <property type="component" value="Unassembled WGS sequence"/>
</dbReference>
<protein>
    <submittedName>
        <fullName evidence="2">Uncharacterized protein</fullName>
    </submittedName>
</protein>
<name>A0A812KG28_9DINO</name>
<feature type="region of interest" description="Disordered" evidence="1">
    <location>
        <begin position="1"/>
        <end position="27"/>
    </location>
</feature>
<dbReference type="OrthoDB" id="429676at2759"/>
<dbReference type="EMBL" id="CAJNDS010000665">
    <property type="protein sequence ID" value="CAE7226281.1"/>
    <property type="molecule type" value="Genomic_DNA"/>
</dbReference>